<evidence type="ECO:0000313" key="12">
    <source>
        <dbReference type="Proteomes" id="UP000828390"/>
    </source>
</evidence>
<gene>
    <name evidence="11" type="ORF">DPMN_069268</name>
</gene>
<evidence type="ECO:0000256" key="7">
    <source>
        <dbReference type="ARBA" id="ARBA00023163"/>
    </source>
</evidence>
<keyword evidence="8" id="KW-0539">Nucleus</keyword>
<sequence>MRAGWLAGGLAGWRAGGISLCAICGMICSDNWKFQRHMTTHSGERPYECEVCHKTYKTEMSLKSHMKRKHVGLLDAPLLETVGGSVEQPLSEDSLFETVSGGVGQATEAFGEASVASLEQSVYLQKLKYSCSVCGLYCFHSAALQEHVRTHTGEKPFTPKQMDVFSNTGTFRRIPKASTCVTCGKHCTSQSALTIHMRVHTGERPFKCHLCGKGFINKSNMKAHMTTHMKFDFVQTHPFASQGQTKPPLRNFVCKICNKELTSAYGYTVHMRVHTGEKPYVCKMCGKRFTQKSHIKSHMIVHIREDGSIRK</sequence>
<keyword evidence="3" id="KW-0677">Repeat</keyword>
<dbReference type="GO" id="GO:0005654">
    <property type="term" value="C:nucleoplasm"/>
    <property type="evidence" value="ECO:0007669"/>
    <property type="project" value="TreeGrafter"/>
</dbReference>
<evidence type="ECO:0000256" key="9">
    <source>
        <dbReference type="PROSITE-ProRule" id="PRU00042"/>
    </source>
</evidence>
<keyword evidence="7" id="KW-0804">Transcription</keyword>
<dbReference type="FunFam" id="3.30.160.60:FF:000710">
    <property type="entry name" value="Zinc finger protein 768"/>
    <property type="match status" value="1"/>
</dbReference>
<dbReference type="InterPro" id="IPR022755">
    <property type="entry name" value="Znf_C2H2_jaz"/>
</dbReference>
<feature type="domain" description="C2H2-type" evidence="10">
    <location>
        <begin position="280"/>
        <end position="307"/>
    </location>
</feature>
<feature type="domain" description="C2H2-type" evidence="10">
    <location>
        <begin position="47"/>
        <end position="72"/>
    </location>
</feature>
<dbReference type="InterPro" id="IPR036236">
    <property type="entry name" value="Znf_C2H2_sf"/>
</dbReference>
<dbReference type="FunFam" id="3.30.160.60:FF:000912">
    <property type="entry name" value="Zinc finger protein 660"/>
    <property type="match status" value="1"/>
</dbReference>
<dbReference type="Gene3D" id="3.30.160.60">
    <property type="entry name" value="Classic Zinc Finger"/>
    <property type="match status" value="7"/>
</dbReference>
<dbReference type="EMBL" id="JAIWYP010000014">
    <property type="protein sequence ID" value="KAH3709803.1"/>
    <property type="molecule type" value="Genomic_DNA"/>
</dbReference>
<comment type="caution">
    <text evidence="11">The sequence shown here is derived from an EMBL/GenBank/DDBJ whole genome shotgun (WGS) entry which is preliminary data.</text>
</comment>
<dbReference type="Proteomes" id="UP000828390">
    <property type="component" value="Unassembled WGS sequence"/>
</dbReference>
<dbReference type="PANTHER" id="PTHR24399:SF54">
    <property type="entry name" value="GASTRULA ZINC FINGER PROTEIN XLCGF26.1-LIKE-RELATED"/>
    <property type="match status" value="1"/>
</dbReference>
<evidence type="ECO:0000256" key="8">
    <source>
        <dbReference type="ARBA" id="ARBA00023242"/>
    </source>
</evidence>
<keyword evidence="4 9" id="KW-0863">Zinc-finger</keyword>
<proteinExistence type="predicted"/>
<dbReference type="GO" id="GO:0002682">
    <property type="term" value="P:regulation of immune system process"/>
    <property type="evidence" value="ECO:0007669"/>
    <property type="project" value="TreeGrafter"/>
</dbReference>
<dbReference type="SUPFAM" id="SSF57667">
    <property type="entry name" value="beta-beta-alpha zinc fingers"/>
    <property type="match status" value="4"/>
</dbReference>
<keyword evidence="6" id="KW-0805">Transcription regulation</keyword>
<dbReference type="GO" id="GO:0001817">
    <property type="term" value="P:regulation of cytokine production"/>
    <property type="evidence" value="ECO:0007669"/>
    <property type="project" value="TreeGrafter"/>
</dbReference>
<organism evidence="11 12">
    <name type="scientific">Dreissena polymorpha</name>
    <name type="common">Zebra mussel</name>
    <name type="synonym">Mytilus polymorpha</name>
    <dbReference type="NCBI Taxonomy" id="45954"/>
    <lineage>
        <taxon>Eukaryota</taxon>
        <taxon>Metazoa</taxon>
        <taxon>Spiralia</taxon>
        <taxon>Lophotrochozoa</taxon>
        <taxon>Mollusca</taxon>
        <taxon>Bivalvia</taxon>
        <taxon>Autobranchia</taxon>
        <taxon>Heteroconchia</taxon>
        <taxon>Euheterodonta</taxon>
        <taxon>Imparidentia</taxon>
        <taxon>Neoheterodontei</taxon>
        <taxon>Myida</taxon>
        <taxon>Dreissenoidea</taxon>
        <taxon>Dreissenidae</taxon>
        <taxon>Dreissena</taxon>
    </lineage>
</organism>
<evidence type="ECO:0000256" key="4">
    <source>
        <dbReference type="ARBA" id="ARBA00022771"/>
    </source>
</evidence>
<dbReference type="GO" id="GO:0001227">
    <property type="term" value="F:DNA-binding transcription repressor activity, RNA polymerase II-specific"/>
    <property type="evidence" value="ECO:0007669"/>
    <property type="project" value="TreeGrafter"/>
</dbReference>
<dbReference type="GO" id="GO:0008270">
    <property type="term" value="F:zinc ion binding"/>
    <property type="evidence" value="ECO:0007669"/>
    <property type="project" value="UniProtKB-KW"/>
</dbReference>
<dbReference type="FunFam" id="3.30.160.60:FF:000870">
    <property type="entry name" value="zinc finger protein 197 isoform X1"/>
    <property type="match status" value="1"/>
</dbReference>
<evidence type="ECO:0000256" key="6">
    <source>
        <dbReference type="ARBA" id="ARBA00023015"/>
    </source>
</evidence>
<evidence type="ECO:0000256" key="1">
    <source>
        <dbReference type="ARBA" id="ARBA00004123"/>
    </source>
</evidence>
<keyword evidence="5" id="KW-0862">Zinc</keyword>
<evidence type="ECO:0000256" key="5">
    <source>
        <dbReference type="ARBA" id="ARBA00022833"/>
    </source>
</evidence>
<dbReference type="PROSITE" id="PS50157">
    <property type="entry name" value="ZINC_FINGER_C2H2_2"/>
    <property type="match status" value="7"/>
</dbReference>
<accession>A0A9D4BWZ6</accession>
<protein>
    <recommendedName>
        <fullName evidence="10">C2H2-type domain-containing protein</fullName>
    </recommendedName>
</protein>
<dbReference type="PANTHER" id="PTHR24399">
    <property type="entry name" value="ZINC FINGER AND BTB DOMAIN-CONTAINING"/>
    <property type="match status" value="1"/>
</dbReference>
<dbReference type="GO" id="GO:0000978">
    <property type="term" value="F:RNA polymerase II cis-regulatory region sequence-specific DNA binding"/>
    <property type="evidence" value="ECO:0007669"/>
    <property type="project" value="TreeGrafter"/>
</dbReference>
<reference evidence="11" key="2">
    <citation type="submission" date="2020-11" db="EMBL/GenBank/DDBJ databases">
        <authorList>
            <person name="McCartney M.A."/>
            <person name="Auch B."/>
            <person name="Kono T."/>
            <person name="Mallez S."/>
            <person name="Becker A."/>
            <person name="Gohl D.M."/>
            <person name="Silverstein K.A.T."/>
            <person name="Koren S."/>
            <person name="Bechman K.B."/>
            <person name="Herman A."/>
            <person name="Abrahante J.E."/>
            <person name="Garbe J."/>
        </authorList>
    </citation>
    <scope>NUCLEOTIDE SEQUENCE</scope>
    <source>
        <strain evidence="11">Duluth1</strain>
        <tissue evidence="11">Whole animal</tissue>
    </source>
</reference>
<dbReference type="AlphaFoldDB" id="A0A9D4BWZ6"/>
<keyword evidence="2" id="KW-0479">Metal-binding</keyword>
<feature type="domain" description="C2H2-type" evidence="10">
    <location>
        <begin position="178"/>
        <end position="205"/>
    </location>
</feature>
<feature type="domain" description="C2H2-type" evidence="10">
    <location>
        <begin position="252"/>
        <end position="279"/>
    </location>
</feature>
<name>A0A9D4BWZ6_DREPO</name>
<comment type="subcellular location">
    <subcellularLocation>
        <location evidence="1">Nucleus</location>
    </subcellularLocation>
</comment>
<feature type="domain" description="C2H2-type" evidence="10">
    <location>
        <begin position="206"/>
        <end position="228"/>
    </location>
</feature>
<keyword evidence="12" id="KW-1185">Reference proteome</keyword>
<dbReference type="InterPro" id="IPR013087">
    <property type="entry name" value="Znf_C2H2_type"/>
</dbReference>
<evidence type="ECO:0000313" key="11">
    <source>
        <dbReference type="EMBL" id="KAH3709803.1"/>
    </source>
</evidence>
<dbReference type="Pfam" id="PF12171">
    <property type="entry name" value="zf-C2H2_jaz"/>
    <property type="match status" value="1"/>
</dbReference>
<dbReference type="SMART" id="SM00355">
    <property type="entry name" value="ZnF_C2H2"/>
    <property type="match status" value="7"/>
</dbReference>
<evidence type="ECO:0000256" key="3">
    <source>
        <dbReference type="ARBA" id="ARBA00022737"/>
    </source>
</evidence>
<dbReference type="Pfam" id="PF00096">
    <property type="entry name" value="zf-C2H2"/>
    <property type="match status" value="5"/>
</dbReference>
<feature type="domain" description="C2H2-type" evidence="10">
    <location>
        <begin position="19"/>
        <end position="46"/>
    </location>
</feature>
<evidence type="ECO:0000259" key="10">
    <source>
        <dbReference type="PROSITE" id="PS50157"/>
    </source>
</evidence>
<reference evidence="11" key="1">
    <citation type="journal article" date="2019" name="bioRxiv">
        <title>The Genome of the Zebra Mussel, Dreissena polymorpha: A Resource for Invasive Species Research.</title>
        <authorList>
            <person name="McCartney M.A."/>
            <person name="Auch B."/>
            <person name="Kono T."/>
            <person name="Mallez S."/>
            <person name="Zhang Y."/>
            <person name="Obille A."/>
            <person name="Becker A."/>
            <person name="Abrahante J.E."/>
            <person name="Garbe J."/>
            <person name="Badalamenti J.P."/>
            <person name="Herman A."/>
            <person name="Mangelson H."/>
            <person name="Liachko I."/>
            <person name="Sullivan S."/>
            <person name="Sone E.D."/>
            <person name="Koren S."/>
            <person name="Silverstein K.A.T."/>
            <person name="Beckman K.B."/>
            <person name="Gohl D.M."/>
        </authorList>
    </citation>
    <scope>NUCLEOTIDE SEQUENCE</scope>
    <source>
        <strain evidence="11">Duluth1</strain>
        <tissue evidence="11">Whole animal</tissue>
    </source>
</reference>
<dbReference type="PROSITE" id="PS00028">
    <property type="entry name" value="ZINC_FINGER_C2H2_1"/>
    <property type="match status" value="7"/>
</dbReference>
<dbReference type="FunFam" id="3.30.160.60:FF:001963">
    <property type="entry name" value="Replication initiator 1"/>
    <property type="match status" value="1"/>
</dbReference>
<feature type="domain" description="C2H2-type" evidence="10">
    <location>
        <begin position="129"/>
        <end position="156"/>
    </location>
</feature>
<evidence type="ECO:0000256" key="2">
    <source>
        <dbReference type="ARBA" id="ARBA00022723"/>
    </source>
</evidence>